<evidence type="ECO:0000256" key="7">
    <source>
        <dbReference type="RuleBase" id="RU004168"/>
    </source>
</evidence>
<dbReference type="PANTHER" id="PTHR47268">
    <property type="entry name" value="ACYLPHOSPHATASE"/>
    <property type="match status" value="1"/>
</dbReference>
<dbReference type="Pfam" id="PF00708">
    <property type="entry name" value="Acylphosphatase"/>
    <property type="match status" value="1"/>
</dbReference>
<dbReference type="KEGG" id="vsc:VSVS12_01645"/>
<dbReference type="InterPro" id="IPR001792">
    <property type="entry name" value="Acylphosphatase-like_dom"/>
</dbReference>
<comment type="similarity">
    <text evidence="1 7">Belongs to the acylphosphatase family.</text>
</comment>
<dbReference type="RefSeq" id="WP_065430353.1">
    <property type="nucleotide sequence ID" value="NZ_CP016307.1"/>
</dbReference>
<dbReference type="InterPro" id="IPR017968">
    <property type="entry name" value="Acylphosphatase_CS"/>
</dbReference>
<dbReference type="InterPro" id="IPR020456">
    <property type="entry name" value="Acylphosphatase"/>
</dbReference>
<dbReference type="PROSITE" id="PS00150">
    <property type="entry name" value="ACYLPHOSPHATASE_1"/>
    <property type="match status" value="1"/>
</dbReference>
<dbReference type="PANTHER" id="PTHR47268:SF4">
    <property type="entry name" value="ACYLPHOSPHATASE"/>
    <property type="match status" value="1"/>
</dbReference>
<evidence type="ECO:0000256" key="3">
    <source>
        <dbReference type="ARBA" id="ARBA00015991"/>
    </source>
</evidence>
<feature type="active site" evidence="5">
    <location>
        <position position="20"/>
    </location>
</feature>
<evidence type="ECO:0000256" key="2">
    <source>
        <dbReference type="ARBA" id="ARBA00012150"/>
    </source>
</evidence>
<dbReference type="AlphaFoldDB" id="A0A1B1NNV1"/>
<dbReference type="PRINTS" id="PR00112">
    <property type="entry name" value="ACYLPHPHTASE"/>
</dbReference>
<keyword evidence="9" id="KW-1185">Reference proteome</keyword>
<comment type="catalytic activity">
    <reaction evidence="4 5 6">
        <text>an acyl phosphate + H2O = a carboxylate + phosphate + H(+)</text>
        <dbReference type="Rhea" id="RHEA:14965"/>
        <dbReference type="ChEBI" id="CHEBI:15377"/>
        <dbReference type="ChEBI" id="CHEBI:15378"/>
        <dbReference type="ChEBI" id="CHEBI:29067"/>
        <dbReference type="ChEBI" id="CHEBI:43474"/>
        <dbReference type="ChEBI" id="CHEBI:59918"/>
        <dbReference type="EC" id="3.6.1.7"/>
    </reaction>
</comment>
<organism evidence="8 9">
    <name type="scientific">Vibrio scophthalmi</name>
    <dbReference type="NCBI Taxonomy" id="45658"/>
    <lineage>
        <taxon>Bacteria</taxon>
        <taxon>Pseudomonadati</taxon>
        <taxon>Pseudomonadota</taxon>
        <taxon>Gammaproteobacteria</taxon>
        <taxon>Vibrionales</taxon>
        <taxon>Vibrionaceae</taxon>
        <taxon>Vibrio</taxon>
    </lineage>
</organism>
<gene>
    <name evidence="8" type="primary">acyP</name>
    <name evidence="8" type="ORF">VSVS05_01271</name>
</gene>
<dbReference type="GO" id="GO:0003998">
    <property type="term" value="F:acylphosphatase activity"/>
    <property type="evidence" value="ECO:0007669"/>
    <property type="project" value="UniProtKB-EC"/>
</dbReference>
<dbReference type="PROSITE" id="PS00151">
    <property type="entry name" value="ACYLPHOSPHATASE_2"/>
    <property type="match status" value="1"/>
</dbReference>
<evidence type="ECO:0000256" key="6">
    <source>
        <dbReference type="RuleBase" id="RU000553"/>
    </source>
</evidence>
<dbReference type="EMBL" id="CP016414">
    <property type="protein sequence ID" value="ANU36398.1"/>
    <property type="molecule type" value="Genomic_DNA"/>
</dbReference>
<dbReference type="SUPFAM" id="SSF54975">
    <property type="entry name" value="Acylphosphatase/BLUF domain-like"/>
    <property type="match status" value="1"/>
</dbReference>
<accession>A0A1B1NNV1</accession>
<name>A0A1B1NNV1_9VIBR</name>
<evidence type="ECO:0000313" key="9">
    <source>
        <dbReference type="Proteomes" id="UP000092528"/>
    </source>
</evidence>
<protein>
    <recommendedName>
        <fullName evidence="3 5">Acylphosphatase</fullName>
        <ecNumber evidence="2 5">3.6.1.7</ecNumber>
    </recommendedName>
</protein>
<dbReference type="InterPro" id="IPR036046">
    <property type="entry name" value="Acylphosphatase-like_dom_sf"/>
</dbReference>
<dbReference type="NCBIfam" id="NF011000">
    <property type="entry name" value="PRK14426.1"/>
    <property type="match status" value="1"/>
</dbReference>
<feature type="active site" evidence="5">
    <location>
        <position position="38"/>
    </location>
</feature>
<proteinExistence type="inferred from homology"/>
<dbReference type="PATRIC" id="fig|45658.6.peg.1603"/>
<dbReference type="GeneID" id="96873750"/>
<dbReference type="PROSITE" id="PS51160">
    <property type="entry name" value="ACYLPHOSPHATASE_3"/>
    <property type="match status" value="1"/>
</dbReference>
<dbReference type="Gene3D" id="3.30.70.100">
    <property type="match status" value="1"/>
</dbReference>
<keyword evidence="5 6" id="KW-0378">Hydrolase</keyword>
<dbReference type="Proteomes" id="UP000092528">
    <property type="component" value="Chromosome 1"/>
</dbReference>
<evidence type="ECO:0000256" key="5">
    <source>
        <dbReference type="PROSITE-ProRule" id="PRU00520"/>
    </source>
</evidence>
<dbReference type="EC" id="3.6.1.7" evidence="2 5"/>
<evidence type="ECO:0000256" key="4">
    <source>
        <dbReference type="ARBA" id="ARBA00047645"/>
    </source>
</evidence>
<evidence type="ECO:0000256" key="1">
    <source>
        <dbReference type="ARBA" id="ARBA00005614"/>
    </source>
</evidence>
<sequence length="90" mass="10101">MTVKCMKFKVCGRVQGVGFRYHTAYQGLKLGVTGYAKNLNDGDVEVVVCGSEQQIAMMEKYLQQGPRSARVDSLVKEELEYKPYNGFVTL</sequence>
<reference evidence="8 9" key="1">
    <citation type="submission" date="2016-07" db="EMBL/GenBank/DDBJ databases">
        <title>Genome sequencing of Vibrio scophthalmi strain VS-05, an isolated from Paralichthys olivaceus.</title>
        <authorList>
            <person name="Han H.-J."/>
        </authorList>
    </citation>
    <scope>NUCLEOTIDE SEQUENCE [LARGE SCALE GENOMIC DNA]</scope>
    <source>
        <strain evidence="8 9">VS-05</strain>
    </source>
</reference>
<evidence type="ECO:0000313" key="8">
    <source>
        <dbReference type="EMBL" id="ANU36398.1"/>
    </source>
</evidence>
<dbReference type="STRING" id="45658.VSVS12_01645"/>